<dbReference type="InterPro" id="IPR016181">
    <property type="entry name" value="Acyl_CoA_acyltransferase"/>
</dbReference>
<proteinExistence type="predicted"/>
<evidence type="ECO:0000313" key="2">
    <source>
        <dbReference type="EMBL" id="SFK20836.1"/>
    </source>
</evidence>
<sequence>MSQFLELKDFNEFSVEQLYALLKLRCDVFIVEQQCAYPDIDGLDPVSKHILVMNDAGHILGALRILLKYEDGDVFKISRVLVSKDARGQGIAGKLMNAALSYCAATNDDARVELQAQDYLQDFYGGLGFYATSETYLDDGIPHIDMRLRVPPES</sequence>
<dbReference type="PROSITE" id="PS51186">
    <property type="entry name" value="GNAT"/>
    <property type="match status" value="1"/>
</dbReference>
<dbReference type="Gene3D" id="3.40.630.30">
    <property type="match status" value="1"/>
</dbReference>
<evidence type="ECO:0000259" key="1">
    <source>
        <dbReference type="PROSITE" id="PS51186"/>
    </source>
</evidence>
<gene>
    <name evidence="2" type="ORF">SAMN04488518_10334</name>
</gene>
<dbReference type="SUPFAM" id="SSF55729">
    <property type="entry name" value="Acyl-CoA N-acyltransferases (Nat)"/>
    <property type="match status" value="1"/>
</dbReference>
<feature type="domain" description="N-acetyltransferase" evidence="1">
    <location>
        <begin position="5"/>
        <end position="151"/>
    </location>
</feature>
<dbReference type="CDD" id="cd04301">
    <property type="entry name" value="NAT_SF"/>
    <property type="match status" value="1"/>
</dbReference>
<accession>A0A1I3XPC8</accession>
<dbReference type="InterPro" id="IPR000182">
    <property type="entry name" value="GNAT_dom"/>
</dbReference>
<evidence type="ECO:0000313" key="3">
    <source>
        <dbReference type="Proteomes" id="UP000199598"/>
    </source>
</evidence>
<dbReference type="Pfam" id="PF13673">
    <property type="entry name" value="Acetyltransf_10"/>
    <property type="match status" value="1"/>
</dbReference>
<comment type="caution">
    <text evidence="2">The sequence shown here is derived from an EMBL/GenBank/DDBJ whole genome shotgun (WGS) entry which is preliminary data.</text>
</comment>
<organism evidence="2 3">
    <name type="scientific">Pseudovibrio ascidiaceicola</name>
    <dbReference type="NCBI Taxonomy" id="285279"/>
    <lineage>
        <taxon>Bacteria</taxon>
        <taxon>Pseudomonadati</taxon>
        <taxon>Pseudomonadota</taxon>
        <taxon>Alphaproteobacteria</taxon>
        <taxon>Hyphomicrobiales</taxon>
        <taxon>Stappiaceae</taxon>
        <taxon>Pseudovibrio</taxon>
    </lineage>
</organism>
<name>A0A1I3XPC8_9HYPH</name>
<keyword evidence="3" id="KW-1185">Reference proteome</keyword>
<protein>
    <submittedName>
        <fullName evidence="2">ElaA protein</fullName>
    </submittedName>
</protein>
<reference evidence="2 3" key="1">
    <citation type="submission" date="2016-10" db="EMBL/GenBank/DDBJ databases">
        <authorList>
            <person name="Varghese N."/>
            <person name="Submissions S."/>
        </authorList>
    </citation>
    <scope>NUCLEOTIDE SEQUENCE [LARGE SCALE GENOMIC DNA]</scope>
    <source>
        <strain evidence="2 3">DSM 16392</strain>
    </source>
</reference>
<dbReference type="Proteomes" id="UP000199598">
    <property type="component" value="Unassembled WGS sequence"/>
</dbReference>
<dbReference type="RefSeq" id="WP_093517942.1">
    <property type="nucleotide sequence ID" value="NZ_FOSK01000003.1"/>
</dbReference>
<dbReference type="EMBL" id="FOSK01000003">
    <property type="protein sequence ID" value="SFK20836.1"/>
    <property type="molecule type" value="Genomic_DNA"/>
</dbReference>